<keyword evidence="2" id="KW-0472">Membrane</keyword>
<feature type="transmembrane region" description="Helical" evidence="2">
    <location>
        <begin position="514"/>
        <end position="537"/>
    </location>
</feature>
<keyword evidence="2" id="KW-0812">Transmembrane</keyword>
<evidence type="ECO:0000313" key="3">
    <source>
        <dbReference type="EMBL" id="TFK50294.1"/>
    </source>
</evidence>
<evidence type="ECO:0000256" key="2">
    <source>
        <dbReference type="SAM" id="Phobius"/>
    </source>
</evidence>
<sequence>MHLYPSNDSLPAASSTITALTAASSSSLPDSACRDIDNCRTLYDIVWSCIVTILACTWVAIHPNIPAQDASWSRKLGRRVVTTIYAIIAPECVVVWAAKQCIRSLKLARKYNNDHGWTQTHGFFAIMGEFVIFEGEQPVRVVDPYKDLDMVGLKYDSKQCKCGTRHACKIAMENQVDSRLGSVGGSEISVQNHSWRSSLRTSDNVDENSDNAENDSTHRLPIETPAISSGVDSVPRAPAALLLDISTLPFPDITEREIQDKSKGDWLSKGAAVLQTSWFLVQCVARPMQHLPVTELELVTCAFAVLNAVVYGLWWNKPKDVDCPYAIGRAIRQSHNTDISIQDAERSLLLQASSPGHHEKWRATLRSSPKKVMTASVNVTWGSDTIADDDDWWKILLFVIAIPVCPLANIISGTEISERDKHVNAYYSGDSEDDTPVLSLIAIACSSAFGAIHCIGWSFDFGSRTQQILWRSCSLTITCLPLLLSITGFVVNYLQDNILPDWMGDVLENLMNSIYLAQLIIYGAARIILLVLAFLSLSSLSADAYRTVSWTNYIPHI</sequence>
<feature type="transmembrane region" description="Helical" evidence="2">
    <location>
        <begin position="45"/>
        <end position="65"/>
    </location>
</feature>
<dbReference type="OrthoDB" id="9451547at2759"/>
<reference evidence="3 4" key="1">
    <citation type="journal article" date="2019" name="Nat. Ecol. Evol.">
        <title>Megaphylogeny resolves global patterns of mushroom evolution.</title>
        <authorList>
            <person name="Varga T."/>
            <person name="Krizsan K."/>
            <person name="Foldi C."/>
            <person name="Dima B."/>
            <person name="Sanchez-Garcia M."/>
            <person name="Sanchez-Ramirez S."/>
            <person name="Szollosi G.J."/>
            <person name="Szarkandi J.G."/>
            <person name="Papp V."/>
            <person name="Albert L."/>
            <person name="Andreopoulos W."/>
            <person name="Angelini C."/>
            <person name="Antonin V."/>
            <person name="Barry K.W."/>
            <person name="Bougher N.L."/>
            <person name="Buchanan P."/>
            <person name="Buyck B."/>
            <person name="Bense V."/>
            <person name="Catcheside P."/>
            <person name="Chovatia M."/>
            <person name="Cooper J."/>
            <person name="Damon W."/>
            <person name="Desjardin D."/>
            <person name="Finy P."/>
            <person name="Geml J."/>
            <person name="Haridas S."/>
            <person name="Hughes K."/>
            <person name="Justo A."/>
            <person name="Karasinski D."/>
            <person name="Kautmanova I."/>
            <person name="Kiss B."/>
            <person name="Kocsube S."/>
            <person name="Kotiranta H."/>
            <person name="LaButti K.M."/>
            <person name="Lechner B.E."/>
            <person name="Liimatainen K."/>
            <person name="Lipzen A."/>
            <person name="Lukacs Z."/>
            <person name="Mihaltcheva S."/>
            <person name="Morgado L.N."/>
            <person name="Niskanen T."/>
            <person name="Noordeloos M.E."/>
            <person name="Ohm R.A."/>
            <person name="Ortiz-Santana B."/>
            <person name="Ovrebo C."/>
            <person name="Racz N."/>
            <person name="Riley R."/>
            <person name="Savchenko A."/>
            <person name="Shiryaev A."/>
            <person name="Soop K."/>
            <person name="Spirin V."/>
            <person name="Szebenyi C."/>
            <person name="Tomsovsky M."/>
            <person name="Tulloss R.E."/>
            <person name="Uehling J."/>
            <person name="Grigoriev I.V."/>
            <person name="Vagvolgyi C."/>
            <person name="Papp T."/>
            <person name="Martin F.M."/>
            <person name="Miettinen O."/>
            <person name="Hibbett D.S."/>
            <person name="Nagy L.G."/>
        </authorList>
    </citation>
    <scope>NUCLEOTIDE SEQUENCE [LARGE SCALE GENOMIC DNA]</scope>
    <source>
        <strain evidence="3 4">OMC1185</strain>
    </source>
</reference>
<proteinExistence type="predicted"/>
<protein>
    <submittedName>
        <fullName evidence="3">Uncharacterized protein</fullName>
    </submittedName>
</protein>
<dbReference type="EMBL" id="ML213513">
    <property type="protein sequence ID" value="TFK50294.1"/>
    <property type="molecule type" value="Genomic_DNA"/>
</dbReference>
<feature type="transmembrane region" description="Helical" evidence="2">
    <location>
        <begin position="395"/>
        <end position="417"/>
    </location>
</feature>
<keyword evidence="2" id="KW-1133">Transmembrane helix</keyword>
<feature type="transmembrane region" description="Helical" evidence="2">
    <location>
        <begin position="468"/>
        <end position="494"/>
    </location>
</feature>
<dbReference type="AlphaFoldDB" id="A0A5C3MYA0"/>
<name>A0A5C3MYA0_9AGAM</name>
<dbReference type="PANTHER" id="PTHR35043:SF7">
    <property type="entry name" value="TRANSCRIPTION FACTOR DOMAIN-CONTAINING PROTEIN"/>
    <property type="match status" value="1"/>
</dbReference>
<accession>A0A5C3MYA0</accession>
<feature type="transmembrane region" description="Helical" evidence="2">
    <location>
        <begin position="437"/>
        <end position="456"/>
    </location>
</feature>
<keyword evidence="4" id="KW-1185">Reference proteome</keyword>
<feature type="compositionally biased region" description="Acidic residues" evidence="1">
    <location>
        <begin position="204"/>
        <end position="213"/>
    </location>
</feature>
<dbReference type="Proteomes" id="UP000305948">
    <property type="component" value="Unassembled WGS sequence"/>
</dbReference>
<evidence type="ECO:0000256" key="1">
    <source>
        <dbReference type="SAM" id="MobiDB-lite"/>
    </source>
</evidence>
<gene>
    <name evidence="3" type="ORF">OE88DRAFT_233412</name>
</gene>
<organism evidence="3 4">
    <name type="scientific">Heliocybe sulcata</name>
    <dbReference type="NCBI Taxonomy" id="5364"/>
    <lineage>
        <taxon>Eukaryota</taxon>
        <taxon>Fungi</taxon>
        <taxon>Dikarya</taxon>
        <taxon>Basidiomycota</taxon>
        <taxon>Agaricomycotina</taxon>
        <taxon>Agaricomycetes</taxon>
        <taxon>Gloeophyllales</taxon>
        <taxon>Gloeophyllaceae</taxon>
        <taxon>Heliocybe</taxon>
    </lineage>
</organism>
<feature type="region of interest" description="Disordered" evidence="1">
    <location>
        <begin position="194"/>
        <end position="231"/>
    </location>
</feature>
<evidence type="ECO:0000313" key="4">
    <source>
        <dbReference type="Proteomes" id="UP000305948"/>
    </source>
</evidence>
<dbReference type="PANTHER" id="PTHR35043">
    <property type="entry name" value="TRANSCRIPTION FACTOR DOMAIN-CONTAINING PROTEIN"/>
    <property type="match status" value="1"/>
</dbReference>